<dbReference type="PANTHER" id="PTHR46060:SF1">
    <property type="entry name" value="MARINER MOS1 TRANSPOSASE-LIKE PROTEIN"/>
    <property type="match status" value="1"/>
</dbReference>
<sequence>MKTLYEAMSVTLGHRKLRTDWIPKMLTKEQQIKQIDFALGFYTHYSDVGYEFLDHIVMSDKTQVNHYTHETKQQSLLRRSSDSLDVSLHLCTHTNFAISSTSNSKCGLPGGVSKLHDITWTHKTVQTKAFIKSFKWEVFDHSSHCPDLAPATST</sequence>
<evidence type="ECO:0000313" key="1">
    <source>
        <dbReference type="EMBL" id="GBM67498.1"/>
    </source>
</evidence>
<keyword evidence="2" id="KW-1185">Reference proteome</keyword>
<organism evidence="1 2">
    <name type="scientific">Araneus ventricosus</name>
    <name type="common">Orbweaver spider</name>
    <name type="synonym">Epeira ventricosa</name>
    <dbReference type="NCBI Taxonomy" id="182803"/>
    <lineage>
        <taxon>Eukaryota</taxon>
        <taxon>Metazoa</taxon>
        <taxon>Ecdysozoa</taxon>
        <taxon>Arthropoda</taxon>
        <taxon>Chelicerata</taxon>
        <taxon>Arachnida</taxon>
        <taxon>Araneae</taxon>
        <taxon>Araneomorphae</taxon>
        <taxon>Entelegynae</taxon>
        <taxon>Araneoidea</taxon>
        <taxon>Araneidae</taxon>
        <taxon>Araneus</taxon>
    </lineage>
</organism>
<dbReference type="InterPro" id="IPR052709">
    <property type="entry name" value="Transposase-MT_Hybrid"/>
</dbReference>
<evidence type="ECO:0000313" key="2">
    <source>
        <dbReference type="Proteomes" id="UP000499080"/>
    </source>
</evidence>
<name>A0A4Y2HQH2_ARAVE</name>
<proteinExistence type="predicted"/>
<dbReference type="Proteomes" id="UP000499080">
    <property type="component" value="Unassembled WGS sequence"/>
</dbReference>
<dbReference type="PANTHER" id="PTHR46060">
    <property type="entry name" value="MARINER MOS1 TRANSPOSASE-LIKE PROTEIN"/>
    <property type="match status" value="1"/>
</dbReference>
<gene>
    <name evidence="1" type="ORF">AVEN_73646_1</name>
</gene>
<accession>A0A4Y2HQH2</accession>
<dbReference type="AlphaFoldDB" id="A0A4Y2HQH2"/>
<comment type="caution">
    <text evidence="1">The sequence shown here is derived from an EMBL/GenBank/DDBJ whole genome shotgun (WGS) entry which is preliminary data.</text>
</comment>
<reference evidence="1 2" key="1">
    <citation type="journal article" date="2019" name="Sci. Rep.">
        <title>Orb-weaving spider Araneus ventricosus genome elucidates the spidroin gene catalogue.</title>
        <authorList>
            <person name="Kono N."/>
            <person name="Nakamura H."/>
            <person name="Ohtoshi R."/>
            <person name="Moran D.A.P."/>
            <person name="Shinohara A."/>
            <person name="Yoshida Y."/>
            <person name="Fujiwara M."/>
            <person name="Mori M."/>
            <person name="Tomita M."/>
            <person name="Arakawa K."/>
        </authorList>
    </citation>
    <scope>NUCLEOTIDE SEQUENCE [LARGE SCALE GENOMIC DNA]</scope>
</reference>
<protein>
    <submittedName>
        <fullName evidence="1">Uncharacterized protein</fullName>
    </submittedName>
</protein>
<dbReference type="EMBL" id="BGPR01002088">
    <property type="protein sequence ID" value="GBM67498.1"/>
    <property type="molecule type" value="Genomic_DNA"/>
</dbReference>